<feature type="region of interest" description="Disordered" evidence="9">
    <location>
        <begin position="1"/>
        <end position="22"/>
    </location>
</feature>
<comment type="similarity">
    <text evidence="2 8">Belongs to the bacterial ribosomal protein bS20 family.</text>
</comment>
<keyword evidence="4 8" id="KW-0694">RNA-binding</keyword>
<dbReference type="PANTHER" id="PTHR33398">
    <property type="entry name" value="30S RIBOSOMAL PROTEIN S20"/>
    <property type="match status" value="1"/>
</dbReference>
<keyword evidence="11" id="KW-1185">Reference proteome</keyword>
<dbReference type="RefSeq" id="WP_271890362.1">
    <property type="nucleotide sequence ID" value="NZ_JAQBIE010000029.1"/>
</dbReference>
<evidence type="ECO:0000256" key="6">
    <source>
        <dbReference type="ARBA" id="ARBA00023274"/>
    </source>
</evidence>
<dbReference type="InterPro" id="IPR002583">
    <property type="entry name" value="Ribosomal_bS20"/>
</dbReference>
<evidence type="ECO:0000256" key="4">
    <source>
        <dbReference type="ARBA" id="ARBA00022884"/>
    </source>
</evidence>
<dbReference type="GO" id="GO:0005840">
    <property type="term" value="C:ribosome"/>
    <property type="evidence" value="ECO:0007669"/>
    <property type="project" value="UniProtKB-KW"/>
</dbReference>
<comment type="caution">
    <text evidence="10">The sequence shown here is derived from an EMBL/GenBank/DDBJ whole genome shotgun (WGS) entry which is preliminary data.</text>
</comment>
<protein>
    <recommendedName>
        <fullName evidence="7 8">Small ribosomal subunit protein bS20</fullName>
    </recommendedName>
</protein>
<evidence type="ECO:0000313" key="11">
    <source>
        <dbReference type="Proteomes" id="UP001165641"/>
    </source>
</evidence>
<evidence type="ECO:0000256" key="8">
    <source>
        <dbReference type="HAMAP-Rule" id="MF_00500"/>
    </source>
</evidence>
<dbReference type="EMBL" id="JAQBIE010000029">
    <property type="protein sequence ID" value="MDB6179262.1"/>
    <property type="molecule type" value="Genomic_DNA"/>
</dbReference>
<proteinExistence type="inferred from homology"/>
<dbReference type="NCBIfam" id="TIGR00029">
    <property type="entry name" value="S20"/>
    <property type="match status" value="1"/>
</dbReference>
<keyword evidence="6 8" id="KW-0687">Ribonucleoprotein</keyword>
<gene>
    <name evidence="8 10" type="primary">rpsT</name>
    <name evidence="10" type="ORF">PAF17_17360</name>
</gene>
<accession>A0ABT4ZIZ6</accession>
<evidence type="ECO:0000256" key="2">
    <source>
        <dbReference type="ARBA" id="ARBA00007634"/>
    </source>
</evidence>
<dbReference type="PANTHER" id="PTHR33398:SF1">
    <property type="entry name" value="SMALL RIBOSOMAL SUBUNIT PROTEIN BS20C"/>
    <property type="match status" value="1"/>
</dbReference>
<dbReference type="Pfam" id="PF01649">
    <property type="entry name" value="Ribosomal_S20p"/>
    <property type="match status" value="1"/>
</dbReference>
<organism evidence="10 11">
    <name type="scientific">Paracoccus onchidii</name>
    <dbReference type="NCBI Taxonomy" id="3017813"/>
    <lineage>
        <taxon>Bacteria</taxon>
        <taxon>Pseudomonadati</taxon>
        <taxon>Pseudomonadota</taxon>
        <taxon>Alphaproteobacteria</taxon>
        <taxon>Rhodobacterales</taxon>
        <taxon>Paracoccaceae</taxon>
        <taxon>Paracoccus</taxon>
    </lineage>
</organism>
<sequence length="89" mass="9851">MANTPQSKKRARQALRRTDINKARRSRIRTYLRKVEEAIASGNADAAREALKNAQPELMRGVTKGVVHKNTAARKISRLASRVKALSAA</sequence>
<dbReference type="InterPro" id="IPR036510">
    <property type="entry name" value="Ribosomal_bS20_sf"/>
</dbReference>
<dbReference type="SUPFAM" id="SSF46992">
    <property type="entry name" value="Ribosomal protein S20"/>
    <property type="match status" value="1"/>
</dbReference>
<keyword evidence="5 8" id="KW-0689">Ribosomal protein</keyword>
<evidence type="ECO:0000256" key="5">
    <source>
        <dbReference type="ARBA" id="ARBA00022980"/>
    </source>
</evidence>
<name>A0ABT4ZIZ6_9RHOB</name>
<dbReference type="HAMAP" id="MF_00500">
    <property type="entry name" value="Ribosomal_bS20"/>
    <property type="match status" value="1"/>
</dbReference>
<evidence type="ECO:0000256" key="9">
    <source>
        <dbReference type="SAM" id="MobiDB-lite"/>
    </source>
</evidence>
<dbReference type="Proteomes" id="UP001165641">
    <property type="component" value="Unassembled WGS sequence"/>
</dbReference>
<comment type="function">
    <text evidence="1 8">Binds directly to 16S ribosomal RNA.</text>
</comment>
<evidence type="ECO:0000313" key="10">
    <source>
        <dbReference type="EMBL" id="MDB6179262.1"/>
    </source>
</evidence>
<evidence type="ECO:0000256" key="3">
    <source>
        <dbReference type="ARBA" id="ARBA00022730"/>
    </source>
</evidence>
<dbReference type="Gene3D" id="1.20.58.110">
    <property type="entry name" value="Ribosomal protein S20"/>
    <property type="match status" value="1"/>
</dbReference>
<reference evidence="10" key="1">
    <citation type="submission" date="2022-12" db="EMBL/GenBank/DDBJ databases">
        <title>Paracoccus onchidii sp. nov., isolated from a marine invertebrate from the South China Sea.</title>
        <authorList>
            <person name="Xu S."/>
            <person name="Liu Z."/>
            <person name="Xu Y."/>
        </authorList>
    </citation>
    <scope>NUCLEOTIDE SEQUENCE</scope>
    <source>
        <strain evidence="10">Z330</strain>
    </source>
</reference>
<keyword evidence="3 8" id="KW-0699">rRNA-binding</keyword>
<evidence type="ECO:0000256" key="7">
    <source>
        <dbReference type="ARBA" id="ARBA00035136"/>
    </source>
</evidence>
<evidence type="ECO:0000256" key="1">
    <source>
        <dbReference type="ARBA" id="ARBA00003134"/>
    </source>
</evidence>